<proteinExistence type="predicted"/>
<organism evidence="2 3">
    <name type="scientific">Pleurodeles waltl</name>
    <name type="common">Iberian ribbed newt</name>
    <dbReference type="NCBI Taxonomy" id="8319"/>
    <lineage>
        <taxon>Eukaryota</taxon>
        <taxon>Metazoa</taxon>
        <taxon>Chordata</taxon>
        <taxon>Craniata</taxon>
        <taxon>Vertebrata</taxon>
        <taxon>Euteleostomi</taxon>
        <taxon>Amphibia</taxon>
        <taxon>Batrachia</taxon>
        <taxon>Caudata</taxon>
        <taxon>Salamandroidea</taxon>
        <taxon>Salamandridae</taxon>
        <taxon>Pleurodelinae</taxon>
        <taxon>Pleurodeles</taxon>
    </lineage>
</organism>
<dbReference type="Proteomes" id="UP001066276">
    <property type="component" value="Chromosome 8"/>
</dbReference>
<dbReference type="EMBL" id="JANPWB010000012">
    <property type="protein sequence ID" value="KAJ1112221.1"/>
    <property type="molecule type" value="Genomic_DNA"/>
</dbReference>
<evidence type="ECO:0000313" key="3">
    <source>
        <dbReference type="Proteomes" id="UP001066276"/>
    </source>
</evidence>
<feature type="region of interest" description="Disordered" evidence="1">
    <location>
        <begin position="81"/>
        <end position="151"/>
    </location>
</feature>
<protein>
    <submittedName>
        <fullName evidence="2">Uncharacterized protein</fullName>
    </submittedName>
</protein>
<evidence type="ECO:0000313" key="2">
    <source>
        <dbReference type="EMBL" id="KAJ1112221.1"/>
    </source>
</evidence>
<comment type="caution">
    <text evidence="2">The sequence shown here is derived from an EMBL/GenBank/DDBJ whole genome shotgun (WGS) entry which is preliminary data.</text>
</comment>
<name>A0AAV7N819_PLEWA</name>
<sequence length="151" mass="15668">MQDGGVSLIALGREGARTKELLQYRESLCCRERLHVGLLIERIDGAQSGIEDGTRDCVCNKAKEVPDCALVGVKASSEGAWPAADGAARLTRSTRRQSQGPKNPEGTAAPNMDPSGAQEFGVPRALKPAAACGKEGGVPLNGAPETRVGAS</sequence>
<keyword evidence="3" id="KW-1185">Reference proteome</keyword>
<accession>A0AAV7N819</accession>
<dbReference type="AlphaFoldDB" id="A0AAV7N819"/>
<evidence type="ECO:0000256" key="1">
    <source>
        <dbReference type="SAM" id="MobiDB-lite"/>
    </source>
</evidence>
<reference evidence="2" key="1">
    <citation type="journal article" date="2022" name="bioRxiv">
        <title>Sequencing and chromosome-scale assembly of the giantPleurodeles waltlgenome.</title>
        <authorList>
            <person name="Brown T."/>
            <person name="Elewa A."/>
            <person name="Iarovenko S."/>
            <person name="Subramanian E."/>
            <person name="Araus A.J."/>
            <person name="Petzold A."/>
            <person name="Susuki M."/>
            <person name="Suzuki K.-i.T."/>
            <person name="Hayashi T."/>
            <person name="Toyoda A."/>
            <person name="Oliveira C."/>
            <person name="Osipova E."/>
            <person name="Leigh N.D."/>
            <person name="Simon A."/>
            <person name="Yun M.H."/>
        </authorList>
    </citation>
    <scope>NUCLEOTIDE SEQUENCE</scope>
    <source>
        <strain evidence="2">20211129_DDA</strain>
        <tissue evidence="2">Liver</tissue>
    </source>
</reference>
<gene>
    <name evidence="2" type="ORF">NDU88_000489</name>
</gene>